<name>A0A0B8P2U8_9VIBR</name>
<keyword evidence="1" id="KW-0812">Transmembrane</keyword>
<feature type="transmembrane region" description="Helical" evidence="1">
    <location>
        <begin position="142"/>
        <end position="171"/>
    </location>
</feature>
<evidence type="ECO:0000313" key="2">
    <source>
        <dbReference type="EMBL" id="GAM60556.1"/>
    </source>
</evidence>
<evidence type="ECO:0000313" key="3">
    <source>
        <dbReference type="Proteomes" id="UP000031670"/>
    </source>
</evidence>
<dbReference type="Proteomes" id="UP000031670">
    <property type="component" value="Unassembled WGS sequence"/>
</dbReference>
<gene>
    <name evidence="2" type="ORF">JCM19232_889</name>
</gene>
<dbReference type="AlphaFoldDB" id="A0A0B8P2U8"/>
<sequence>MNSYQILYKNSVVLAVDLGSSNASEEIQSYSQQGFKIFSRIIQAASEEKAISIFKAENLSSNSNESVSVKSIFLFRTNKLQRLAYLGYSAASIAAVIVLMMLVTSMGDSALVVMIPLFFGFIWFGLGLSVARWKNCGHNGWLYLLALVVTMLLDTFMMGIAGIILWLYLIFAPQAKSVNYS</sequence>
<dbReference type="EMBL" id="BBSA01000001">
    <property type="protein sequence ID" value="GAM60556.1"/>
    <property type="molecule type" value="Genomic_DNA"/>
</dbReference>
<reference evidence="2 3" key="1">
    <citation type="submission" date="2015-01" db="EMBL/GenBank/DDBJ databases">
        <title>Vibrio sp. C5 JCM 19232 whole genome shotgun sequence.</title>
        <authorList>
            <person name="Sawabe T."/>
            <person name="Meirelles P."/>
            <person name="Feng G."/>
            <person name="Sayaka M."/>
            <person name="Hattori M."/>
            <person name="Ohkuma M."/>
        </authorList>
    </citation>
    <scope>NUCLEOTIDE SEQUENCE [LARGE SCALE GENOMIC DNA]</scope>
    <source>
        <strain evidence="2 3">JCM19232</strain>
    </source>
</reference>
<feature type="transmembrane region" description="Helical" evidence="1">
    <location>
        <begin position="83"/>
        <end position="103"/>
    </location>
</feature>
<feature type="transmembrane region" description="Helical" evidence="1">
    <location>
        <begin position="109"/>
        <end position="130"/>
    </location>
</feature>
<reference evidence="2 3" key="2">
    <citation type="submission" date="2015-01" db="EMBL/GenBank/DDBJ databases">
        <authorList>
            <consortium name="NBRP consortium"/>
            <person name="Sawabe T."/>
            <person name="Meirelles P."/>
            <person name="Feng G."/>
            <person name="Sayaka M."/>
            <person name="Hattori M."/>
            <person name="Ohkuma M."/>
        </authorList>
    </citation>
    <scope>NUCLEOTIDE SEQUENCE [LARGE SCALE GENOMIC DNA]</scope>
    <source>
        <strain evidence="2 3">JCM19232</strain>
    </source>
</reference>
<protein>
    <recommendedName>
        <fullName evidence="4">DUF805 domain-containing protein</fullName>
    </recommendedName>
</protein>
<keyword evidence="1" id="KW-1133">Transmembrane helix</keyword>
<comment type="caution">
    <text evidence="2">The sequence shown here is derived from an EMBL/GenBank/DDBJ whole genome shotgun (WGS) entry which is preliminary data.</text>
</comment>
<proteinExistence type="predicted"/>
<organism evidence="2 3">
    <name type="scientific">Vibrio ishigakensis</name>
    <dbReference type="NCBI Taxonomy" id="1481914"/>
    <lineage>
        <taxon>Bacteria</taxon>
        <taxon>Pseudomonadati</taxon>
        <taxon>Pseudomonadota</taxon>
        <taxon>Gammaproteobacteria</taxon>
        <taxon>Vibrionales</taxon>
        <taxon>Vibrionaceae</taxon>
        <taxon>Vibrio</taxon>
    </lineage>
</organism>
<evidence type="ECO:0008006" key="4">
    <source>
        <dbReference type="Google" id="ProtNLM"/>
    </source>
</evidence>
<keyword evidence="1" id="KW-0472">Membrane</keyword>
<accession>A0A0B8P2U8</accession>
<evidence type="ECO:0000256" key="1">
    <source>
        <dbReference type="SAM" id="Phobius"/>
    </source>
</evidence>